<feature type="transmembrane region" description="Helical" evidence="4">
    <location>
        <begin position="246"/>
        <end position="270"/>
    </location>
</feature>
<name>A0AA39THI2_9PEZI</name>
<feature type="transmembrane region" description="Helical" evidence="4">
    <location>
        <begin position="282"/>
        <end position="299"/>
    </location>
</feature>
<feature type="transmembrane region" description="Helical" evidence="4">
    <location>
        <begin position="375"/>
        <end position="394"/>
    </location>
</feature>
<evidence type="ECO:0000256" key="4">
    <source>
        <dbReference type="SAM" id="Phobius"/>
    </source>
</evidence>
<dbReference type="Proteomes" id="UP001175000">
    <property type="component" value="Unassembled WGS sequence"/>
</dbReference>
<evidence type="ECO:0000256" key="1">
    <source>
        <dbReference type="ARBA" id="ARBA00004141"/>
    </source>
</evidence>
<dbReference type="PROSITE" id="PS50850">
    <property type="entry name" value="MFS"/>
    <property type="match status" value="1"/>
</dbReference>
<proteinExistence type="inferred from homology"/>
<dbReference type="Gene3D" id="1.20.1250.20">
    <property type="entry name" value="MFS general substrate transporter like domains"/>
    <property type="match status" value="1"/>
</dbReference>
<dbReference type="PANTHER" id="PTHR11360:SF250">
    <property type="entry name" value="MFS-TYPE TRANSPORTER AFUA_1G00970"/>
    <property type="match status" value="1"/>
</dbReference>
<feature type="transmembrane region" description="Helical" evidence="4">
    <location>
        <begin position="104"/>
        <end position="125"/>
    </location>
</feature>
<dbReference type="InterPro" id="IPR050327">
    <property type="entry name" value="Proton-linked_MCT"/>
</dbReference>
<dbReference type="InterPro" id="IPR011701">
    <property type="entry name" value="MFS"/>
</dbReference>
<accession>A0AA39THI2</accession>
<dbReference type="SUPFAM" id="SSF103473">
    <property type="entry name" value="MFS general substrate transporter"/>
    <property type="match status" value="1"/>
</dbReference>
<feature type="region of interest" description="Disordered" evidence="3">
    <location>
        <begin position="196"/>
        <end position="223"/>
    </location>
</feature>
<keyword evidence="4" id="KW-0472">Membrane</keyword>
<gene>
    <name evidence="6" type="ORF">B0T14DRAFT_540487</name>
</gene>
<dbReference type="InterPro" id="IPR036259">
    <property type="entry name" value="MFS_trans_sf"/>
</dbReference>
<dbReference type="GO" id="GO:0016020">
    <property type="term" value="C:membrane"/>
    <property type="evidence" value="ECO:0007669"/>
    <property type="project" value="UniProtKB-SubCell"/>
</dbReference>
<keyword evidence="4" id="KW-0812">Transmembrane</keyword>
<evidence type="ECO:0000313" key="7">
    <source>
        <dbReference type="Proteomes" id="UP001175000"/>
    </source>
</evidence>
<comment type="caution">
    <text evidence="6">The sequence shown here is derived from an EMBL/GenBank/DDBJ whole genome shotgun (WGS) entry which is preliminary data.</text>
</comment>
<reference evidence="6" key="1">
    <citation type="submission" date="2023-06" db="EMBL/GenBank/DDBJ databases">
        <title>Genome-scale phylogeny and comparative genomics of the fungal order Sordariales.</title>
        <authorList>
            <consortium name="Lawrence Berkeley National Laboratory"/>
            <person name="Hensen N."/>
            <person name="Bonometti L."/>
            <person name="Westerberg I."/>
            <person name="Brannstrom I.O."/>
            <person name="Guillou S."/>
            <person name="Cros-Aarteil S."/>
            <person name="Calhoun S."/>
            <person name="Haridas S."/>
            <person name="Kuo A."/>
            <person name="Mondo S."/>
            <person name="Pangilinan J."/>
            <person name="Riley R."/>
            <person name="Labutti K."/>
            <person name="Andreopoulos B."/>
            <person name="Lipzen A."/>
            <person name="Chen C."/>
            <person name="Yanf M."/>
            <person name="Daum C."/>
            <person name="Ng V."/>
            <person name="Clum A."/>
            <person name="Steindorff A."/>
            <person name="Ohm R."/>
            <person name="Martin F."/>
            <person name="Silar P."/>
            <person name="Natvig D."/>
            <person name="Lalanne C."/>
            <person name="Gautier V."/>
            <person name="Ament-Velasquez S.L."/>
            <person name="Kruys A."/>
            <person name="Hutchinson M.I."/>
            <person name="Powell A.J."/>
            <person name="Barry K."/>
            <person name="Miller A.N."/>
            <person name="Grigoriev I.V."/>
            <person name="Debuchy R."/>
            <person name="Gladieux P."/>
            <person name="Thoren M.H."/>
            <person name="Johannesson H."/>
        </authorList>
    </citation>
    <scope>NUCLEOTIDE SEQUENCE</scope>
    <source>
        <strain evidence="6">CBS 606.72</strain>
    </source>
</reference>
<evidence type="ECO:0000313" key="6">
    <source>
        <dbReference type="EMBL" id="KAK0611347.1"/>
    </source>
</evidence>
<keyword evidence="4" id="KW-1133">Transmembrane helix</keyword>
<feature type="transmembrane region" description="Helical" evidence="4">
    <location>
        <begin position="169"/>
        <end position="191"/>
    </location>
</feature>
<feature type="transmembrane region" description="Helical" evidence="4">
    <location>
        <begin position="12"/>
        <end position="31"/>
    </location>
</feature>
<feature type="transmembrane region" description="Helical" evidence="4">
    <location>
        <begin position="400"/>
        <end position="424"/>
    </location>
</feature>
<feature type="transmembrane region" description="Helical" evidence="4">
    <location>
        <begin position="334"/>
        <end position="354"/>
    </location>
</feature>
<keyword evidence="7" id="KW-1185">Reference proteome</keyword>
<dbReference type="EMBL" id="JAULSU010000007">
    <property type="protein sequence ID" value="KAK0611347.1"/>
    <property type="molecule type" value="Genomic_DNA"/>
</dbReference>
<dbReference type="GO" id="GO:0022857">
    <property type="term" value="F:transmembrane transporter activity"/>
    <property type="evidence" value="ECO:0007669"/>
    <property type="project" value="InterPro"/>
</dbReference>
<feature type="transmembrane region" description="Helical" evidence="4">
    <location>
        <begin position="137"/>
        <end position="157"/>
    </location>
</feature>
<evidence type="ECO:0000259" key="5">
    <source>
        <dbReference type="PROSITE" id="PS50850"/>
    </source>
</evidence>
<feature type="transmembrane region" description="Helical" evidence="4">
    <location>
        <begin position="80"/>
        <end position="98"/>
    </location>
</feature>
<feature type="transmembrane region" description="Helical" evidence="4">
    <location>
        <begin position="51"/>
        <end position="73"/>
    </location>
</feature>
<organism evidence="6 7">
    <name type="scientific">Immersiella caudata</name>
    <dbReference type="NCBI Taxonomy" id="314043"/>
    <lineage>
        <taxon>Eukaryota</taxon>
        <taxon>Fungi</taxon>
        <taxon>Dikarya</taxon>
        <taxon>Ascomycota</taxon>
        <taxon>Pezizomycotina</taxon>
        <taxon>Sordariomycetes</taxon>
        <taxon>Sordariomycetidae</taxon>
        <taxon>Sordariales</taxon>
        <taxon>Lasiosphaeriaceae</taxon>
        <taxon>Immersiella</taxon>
    </lineage>
</organism>
<dbReference type="InterPro" id="IPR020846">
    <property type="entry name" value="MFS_dom"/>
</dbReference>
<feature type="domain" description="Major facilitator superfamily (MFS) profile" evidence="5">
    <location>
        <begin position="9"/>
        <end position="432"/>
    </location>
</feature>
<dbReference type="PANTHER" id="PTHR11360">
    <property type="entry name" value="MONOCARBOXYLATE TRANSPORTER"/>
    <property type="match status" value="1"/>
</dbReference>
<feature type="transmembrane region" description="Helical" evidence="4">
    <location>
        <begin position="311"/>
        <end position="328"/>
    </location>
</feature>
<evidence type="ECO:0000256" key="2">
    <source>
        <dbReference type="ARBA" id="ARBA00006727"/>
    </source>
</evidence>
<sequence length="432" mass="45819">MDTPRVNHRAILSVFGGFLSLFCTLGFLNAFGVFQQHYKASILQNMTESDVSWIGTVAIFLIFLFAPITGILVDRFGPRWLLIGGSIGTLLSVFLTSLCTQYCQFFLAQGGLQGISMAFVTWPPTAVVSRSLPTHRGLALGTVVGGSSVGGVIWPIMLARLLDQSTLGFGWVMRIVGFMMLPLFVIVCFTVREPRQQQSAPPPKPPSPAETGSESELGAQGPLGVQPITEKKKVEKSDVVTFLKNPVFICLTTGLAIGNLGIFIPFFFISSYAIEMGVDPQMSFYLISILNAGSLFGRVGPGYLADRVGHYNICLLAVISSGITAFCLTEARSLAGLVVISVAYGFISGAILAIQNACVAKIAGIHMQGTAMGMFMGFLAVTTLVGGPIGGALLSRYGYLSLSTFTGAALVGGSLLVSAAKLLLNRNIFAAV</sequence>
<protein>
    <submittedName>
        <fullName evidence="6">MFS monocarboxylate transporter</fullName>
    </submittedName>
</protein>
<dbReference type="AlphaFoldDB" id="A0AA39THI2"/>
<comment type="similarity">
    <text evidence="2">Belongs to the major facilitator superfamily. Monocarboxylate porter (TC 2.A.1.13) family.</text>
</comment>
<evidence type="ECO:0000256" key="3">
    <source>
        <dbReference type="SAM" id="MobiDB-lite"/>
    </source>
</evidence>
<dbReference type="Pfam" id="PF07690">
    <property type="entry name" value="MFS_1"/>
    <property type="match status" value="1"/>
</dbReference>
<comment type="subcellular location">
    <subcellularLocation>
        <location evidence="1">Membrane</location>
        <topology evidence="1">Multi-pass membrane protein</topology>
    </subcellularLocation>
</comment>